<feature type="signal peptide" evidence="2">
    <location>
        <begin position="1"/>
        <end position="25"/>
    </location>
</feature>
<feature type="region of interest" description="Disordered" evidence="1">
    <location>
        <begin position="59"/>
        <end position="100"/>
    </location>
</feature>
<accession>A0A9D3LQ32</accession>
<protein>
    <recommendedName>
        <fullName evidence="5">Secreted protein</fullName>
    </recommendedName>
</protein>
<dbReference type="EMBL" id="JAFIRN010000016">
    <property type="protein sequence ID" value="KAG5833080.1"/>
    <property type="molecule type" value="Genomic_DNA"/>
</dbReference>
<reference evidence="3" key="1">
    <citation type="submission" date="2021-01" db="EMBL/GenBank/DDBJ databases">
        <title>A chromosome-scale assembly of European eel, Anguilla anguilla.</title>
        <authorList>
            <person name="Henkel C."/>
            <person name="Jong-Raadsen S.A."/>
            <person name="Dufour S."/>
            <person name="Weltzien F.-A."/>
            <person name="Palstra A.P."/>
            <person name="Pelster B."/>
            <person name="Spaink H.P."/>
            <person name="Van Den Thillart G.E."/>
            <person name="Jansen H."/>
            <person name="Zahm M."/>
            <person name="Klopp C."/>
            <person name="Cedric C."/>
            <person name="Louis A."/>
            <person name="Berthelot C."/>
            <person name="Parey E."/>
            <person name="Roest Crollius H."/>
            <person name="Montfort J."/>
            <person name="Robinson-Rechavi M."/>
            <person name="Bucao C."/>
            <person name="Bouchez O."/>
            <person name="Gislard M."/>
            <person name="Lluch J."/>
            <person name="Milhes M."/>
            <person name="Lampietro C."/>
            <person name="Lopez Roques C."/>
            <person name="Donnadieu C."/>
            <person name="Braasch I."/>
            <person name="Desvignes T."/>
            <person name="Postlethwait J."/>
            <person name="Bobe J."/>
            <person name="Guiguen Y."/>
            <person name="Dirks R."/>
        </authorList>
    </citation>
    <scope>NUCLEOTIDE SEQUENCE</scope>
    <source>
        <strain evidence="3">Tag_6206</strain>
        <tissue evidence="3">Liver</tissue>
    </source>
</reference>
<evidence type="ECO:0000313" key="3">
    <source>
        <dbReference type="EMBL" id="KAG5833080.1"/>
    </source>
</evidence>
<keyword evidence="2" id="KW-0732">Signal</keyword>
<sequence>MLKSLFIAIVHYLLSSLFGRTASLAESKLATAGGEVPRGPLASGALRIRRLWISHLSDHTEHQDGDVSPTPHGTLPSCHHQGAGRLSSRTQGLDAPPTRT</sequence>
<feature type="chain" id="PRO_5039346364" description="Secreted protein" evidence="2">
    <location>
        <begin position="26"/>
        <end position="100"/>
    </location>
</feature>
<evidence type="ECO:0000313" key="4">
    <source>
        <dbReference type="Proteomes" id="UP001044222"/>
    </source>
</evidence>
<comment type="caution">
    <text evidence="3">The sequence shown here is derived from an EMBL/GenBank/DDBJ whole genome shotgun (WGS) entry which is preliminary data.</text>
</comment>
<dbReference type="AlphaFoldDB" id="A0A9D3LQ32"/>
<name>A0A9D3LQ32_ANGAN</name>
<evidence type="ECO:0000256" key="1">
    <source>
        <dbReference type="SAM" id="MobiDB-lite"/>
    </source>
</evidence>
<gene>
    <name evidence="3" type="ORF">ANANG_G00272060</name>
</gene>
<organism evidence="3 4">
    <name type="scientific">Anguilla anguilla</name>
    <name type="common">European freshwater eel</name>
    <name type="synonym">Muraena anguilla</name>
    <dbReference type="NCBI Taxonomy" id="7936"/>
    <lineage>
        <taxon>Eukaryota</taxon>
        <taxon>Metazoa</taxon>
        <taxon>Chordata</taxon>
        <taxon>Craniata</taxon>
        <taxon>Vertebrata</taxon>
        <taxon>Euteleostomi</taxon>
        <taxon>Actinopterygii</taxon>
        <taxon>Neopterygii</taxon>
        <taxon>Teleostei</taxon>
        <taxon>Anguilliformes</taxon>
        <taxon>Anguillidae</taxon>
        <taxon>Anguilla</taxon>
    </lineage>
</organism>
<evidence type="ECO:0008006" key="5">
    <source>
        <dbReference type="Google" id="ProtNLM"/>
    </source>
</evidence>
<keyword evidence="4" id="KW-1185">Reference proteome</keyword>
<dbReference type="Proteomes" id="UP001044222">
    <property type="component" value="Chromosome 16"/>
</dbReference>
<evidence type="ECO:0000256" key="2">
    <source>
        <dbReference type="SAM" id="SignalP"/>
    </source>
</evidence>
<proteinExistence type="predicted"/>